<sequence length="51" mass="6436">MHYEHCRHQKYKYCQFLICENLCVQDNIYVLTINIKYLVNKNLLFRFFFVQ</sequence>
<protein>
    <submittedName>
        <fullName evidence="1">Uncharacterized protein</fullName>
    </submittedName>
</protein>
<dbReference type="EMBL" id="GGEC01084277">
    <property type="protein sequence ID" value="MBX64761.1"/>
    <property type="molecule type" value="Transcribed_RNA"/>
</dbReference>
<accession>A0A2P2QCQ3</accession>
<evidence type="ECO:0000313" key="1">
    <source>
        <dbReference type="EMBL" id="MBX64761.1"/>
    </source>
</evidence>
<proteinExistence type="predicted"/>
<organism evidence="1">
    <name type="scientific">Rhizophora mucronata</name>
    <name type="common">Asiatic mangrove</name>
    <dbReference type="NCBI Taxonomy" id="61149"/>
    <lineage>
        <taxon>Eukaryota</taxon>
        <taxon>Viridiplantae</taxon>
        <taxon>Streptophyta</taxon>
        <taxon>Embryophyta</taxon>
        <taxon>Tracheophyta</taxon>
        <taxon>Spermatophyta</taxon>
        <taxon>Magnoliopsida</taxon>
        <taxon>eudicotyledons</taxon>
        <taxon>Gunneridae</taxon>
        <taxon>Pentapetalae</taxon>
        <taxon>rosids</taxon>
        <taxon>fabids</taxon>
        <taxon>Malpighiales</taxon>
        <taxon>Rhizophoraceae</taxon>
        <taxon>Rhizophora</taxon>
    </lineage>
</organism>
<dbReference type="AlphaFoldDB" id="A0A2P2QCQ3"/>
<reference evidence="1" key="1">
    <citation type="submission" date="2018-02" db="EMBL/GenBank/DDBJ databases">
        <title>Rhizophora mucronata_Transcriptome.</title>
        <authorList>
            <person name="Meera S.P."/>
            <person name="Sreeshan A."/>
            <person name="Augustine A."/>
        </authorList>
    </citation>
    <scope>NUCLEOTIDE SEQUENCE</scope>
    <source>
        <tissue evidence="1">Leaf</tissue>
    </source>
</reference>
<name>A0A2P2QCQ3_RHIMU</name>